<dbReference type="PANTHER" id="PTHR43317:SF1">
    <property type="entry name" value="THERMOSPERMINE SYNTHASE ACAULIS5"/>
    <property type="match status" value="1"/>
</dbReference>
<evidence type="ECO:0000313" key="4">
    <source>
        <dbReference type="Proteomes" id="UP000076321"/>
    </source>
</evidence>
<dbReference type="Gene3D" id="3.40.50.150">
    <property type="entry name" value="Vaccinia Virus protein VP39"/>
    <property type="match status" value="1"/>
</dbReference>
<evidence type="ECO:0000256" key="1">
    <source>
        <dbReference type="ARBA" id="ARBA00023115"/>
    </source>
</evidence>
<dbReference type="SUPFAM" id="SSF53335">
    <property type="entry name" value="S-adenosyl-L-methionine-dependent methyltransferases"/>
    <property type="match status" value="1"/>
</dbReference>
<reference evidence="2 4" key="1">
    <citation type="submission" date="2015-12" db="EMBL/GenBank/DDBJ databases">
        <title>Amycolatopsis regifaucium genome sequencing and assembly.</title>
        <authorList>
            <person name="Mayilraj S."/>
        </authorList>
    </citation>
    <scope>NUCLEOTIDE SEQUENCE [LARGE SCALE GENOMIC DNA]</scope>
    <source>
        <strain evidence="2 4">GY080</strain>
    </source>
</reference>
<comment type="caution">
    <text evidence="2">The sequence shown here is derived from an EMBL/GenBank/DDBJ whole genome shotgun (WGS) entry which is preliminary data.</text>
</comment>
<sequence>MRPAPTPGTYPVRFGTAELLRDADRPNAWLVMVDGVAQSHVNLDDPTDLEFDYVRRIADVVDCLGEGPLDVLHVGGAACTLPRYITATRPRSRQLVFDADGELVALIREQLGLKGLKVRVGDGREGVSGRYDASADLVIVDAFERGVFAGGLATAEFTNEVARVLRPTGTYLTNVSDGPNLPFLRRFLATLATSFPHLALLAEPGVLRGRRFGNIVVAASRVELPVPDLTRRAASATYPARCVAGEDLRDLQGKARPITDADALPSPVPPKDVFGIFQPRK</sequence>
<reference evidence="3 5" key="2">
    <citation type="submission" date="2016-11" db="EMBL/GenBank/DDBJ databases">
        <title>Genome sequencing of Amycolatopsis regifaucium.</title>
        <authorList>
            <person name="Mayilraj S."/>
            <person name="Kaur N."/>
        </authorList>
    </citation>
    <scope>NUCLEOTIDE SEQUENCE [LARGE SCALE GENOMIC DNA]</scope>
    <source>
        <strain evidence="3 5">GY080</strain>
    </source>
</reference>
<name>A0A154MMS7_9PSEU</name>
<accession>A0A154MMS7</accession>
<dbReference type="EMBL" id="LQCI01000012">
    <property type="protein sequence ID" value="KZB85243.1"/>
    <property type="molecule type" value="Genomic_DNA"/>
</dbReference>
<dbReference type="RefSeq" id="WP_061981972.1">
    <property type="nucleotide sequence ID" value="NZ_FOPQ01000007.1"/>
</dbReference>
<protein>
    <submittedName>
        <fullName evidence="2">Spermidine synthase-like protein</fullName>
    </submittedName>
</protein>
<keyword evidence="1" id="KW-0620">Polyamine biosynthesis</keyword>
<organism evidence="2 4">
    <name type="scientific">Amycolatopsis regifaucium</name>
    <dbReference type="NCBI Taxonomy" id="546365"/>
    <lineage>
        <taxon>Bacteria</taxon>
        <taxon>Bacillati</taxon>
        <taxon>Actinomycetota</taxon>
        <taxon>Actinomycetes</taxon>
        <taxon>Pseudonocardiales</taxon>
        <taxon>Pseudonocardiaceae</taxon>
        <taxon>Amycolatopsis</taxon>
    </lineage>
</organism>
<dbReference type="InterPro" id="IPR029063">
    <property type="entry name" value="SAM-dependent_MTases_sf"/>
</dbReference>
<dbReference type="OrthoDB" id="8221452at2"/>
<dbReference type="Proteomes" id="UP000076321">
    <property type="component" value="Unassembled WGS sequence"/>
</dbReference>
<proteinExistence type="predicted"/>
<dbReference type="EMBL" id="LOBU02000027">
    <property type="protein sequence ID" value="OKA03828.1"/>
    <property type="molecule type" value="Genomic_DNA"/>
</dbReference>
<evidence type="ECO:0000313" key="5">
    <source>
        <dbReference type="Proteomes" id="UP000186883"/>
    </source>
</evidence>
<keyword evidence="5" id="KW-1185">Reference proteome</keyword>
<evidence type="ECO:0000313" key="3">
    <source>
        <dbReference type="EMBL" id="OKA03828.1"/>
    </source>
</evidence>
<dbReference type="Proteomes" id="UP000186883">
    <property type="component" value="Unassembled WGS sequence"/>
</dbReference>
<dbReference type="NCBIfam" id="NF037959">
    <property type="entry name" value="MFS_SpdSyn"/>
    <property type="match status" value="1"/>
</dbReference>
<dbReference type="GO" id="GO:0006596">
    <property type="term" value="P:polyamine biosynthetic process"/>
    <property type="evidence" value="ECO:0007669"/>
    <property type="project" value="UniProtKB-KW"/>
</dbReference>
<gene>
    <name evidence="3" type="ORF">ATP06_0234230</name>
    <name evidence="2" type="ORF">AVL48_03390</name>
</gene>
<dbReference type="AlphaFoldDB" id="A0A154MMS7"/>
<dbReference type="PANTHER" id="PTHR43317">
    <property type="entry name" value="THERMOSPERMINE SYNTHASE ACAULIS5"/>
    <property type="match status" value="1"/>
</dbReference>
<evidence type="ECO:0000313" key="2">
    <source>
        <dbReference type="EMBL" id="KZB85243.1"/>
    </source>
</evidence>